<dbReference type="PANTHER" id="PTHR10746:SF17">
    <property type="entry name" value="LARGE RIBOSOMAL SUBUNIT PROTEIN UL4C"/>
    <property type="match status" value="1"/>
</dbReference>
<dbReference type="GO" id="GO:0019843">
    <property type="term" value="F:rRNA binding"/>
    <property type="evidence" value="ECO:0007669"/>
    <property type="project" value="UniProtKB-UniRule"/>
</dbReference>
<feature type="region of interest" description="Disordered" evidence="9">
    <location>
        <begin position="31"/>
        <end position="70"/>
    </location>
</feature>
<feature type="compositionally biased region" description="Polar residues" evidence="9">
    <location>
        <begin position="31"/>
        <end position="41"/>
    </location>
</feature>
<dbReference type="GO" id="GO:0009507">
    <property type="term" value="C:chloroplast"/>
    <property type="evidence" value="ECO:0007669"/>
    <property type="project" value="UniProtKB-SubCell"/>
</dbReference>
<evidence type="ECO:0000256" key="3">
    <source>
        <dbReference type="ARBA" id="ARBA00022730"/>
    </source>
</evidence>
<dbReference type="InterPro" id="IPR002136">
    <property type="entry name" value="Ribosomal_uL4"/>
</dbReference>
<evidence type="ECO:0000256" key="5">
    <source>
        <dbReference type="ARBA" id="ARBA00022980"/>
    </source>
</evidence>
<keyword evidence="6 8" id="KW-0687">Ribonucleoprotein</keyword>
<evidence type="ECO:0000256" key="7">
    <source>
        <dbReference type="ARBA" id="ARBA00035208"/>
    </source>
</evidence>
<feature type="compositionally biased region" description="Basic residues" evidence="9">
    <location>
        <begin position="49"/>
        <end position="60"/>
    </location>
</feature>
<dbReference type="InterPro" id="IPR023574">
    <property type="entry name" value="Ribosomal_uL4_dom_sf"/>
</dbReference>
<keyword evidence="3 8" id="KW-0699">rRNA-binding</keyword>
<keyword evidence="10" id="KW-0934">Plastid</keyword>
<dbReference type="GO" id="GO:0003735">
    <property type="term" value="F:structural constituent of ribosome"/>
    <property type="evidence" value="ECO:0007669"/>
    <property type="project" value="InterPro"/>
</dbReference>
<comment type="similarity">
    <text evidence="2 8">Belongs to the universal ribosomal protein uL4 family.</text>
</comment>
<evidence type="ECO:0000256" key="6">
    <source>
        <dbReference type="ARBA" id="ARBA00023274"/>
    </source>
</evidence>
<proteinExistence type="inferred from homology"/>
<keyword evidence="10" id="KW-0150">Chloroplast</keyword>
<accession>A0A1Z1MRT1</accession>
<dbReference type="GO" id="GO:0006412">
    <property type="term" value="P:translation"/>
    <property type="evidence" value="ECO:0007669"/>
    <property type="project" value="UniProtKB-UniRule"/>
</dbReference>
<comment type="function">
    <text evidence="1 8">Probably binds the 23S rRNA.</text>
</comment>
<dbReference type="RefSeq" id="YP_009399145.1">
    <property type="nucleotide sequence ID" value="NC_035295.1"/>
</dbReference>
<keyword evidence="5 8" id="KW-0689">Ribosomal protein</keyword>
<name>A0A1Z1MRT1_9FLOR</name>
<dbReference type="HAMAP" id="MF_01328_B">
    <property type="entry name" value="Ribosomal_uL4_B"/>
    <property type="match status" value="1"/>
</dbReference>
<dbReference type="Pfam" id="PF00573">
    <property type="entry name" value="Ribosomal_L4"/>
    <property type="match status" value="1"/>
</dbReference>
<evidence type="ECO:0000256" key="4">
    <source>
        <dbReference type="ARBA" id="ARBA00022884"/>
    </source>
</evidence>
<keyword evidence="4 8" id="KW-0694">RNA-binding</keyword>
<dbReference type="Gene3D" id="3.40.1370.10">
    <property type="match status" value="1"/>
</dbReference>
<dbReference type="PANTHER" id="PTHR10746">
    <property type="entry name" value="50S RIBOSOMAL PROTEIN L4"/>
    <property type="match status" value="1"/>
</dbReference>
<evidence type="ECO:0000256" key="2">
    <source>
        <dbReference type="ARBA" id="ARBA00010528"/>
    </source>
</evidence>
<reference evidence="10" key="1">
    <citation type="journal article" date="2017" name="J. Phycol.">
        <title>Analysis of chloroplast genomes and a supermatrix inform reclassification of the Rhodomelaceae (Rhodophyta).</title>
        <authorList>
            <person name="Diaz-Tapia P."/>
            <person name="Maggs C.A."/>
            <person name="West J.A."/>
            <person name="Verbruggen H."/>
        </authorList>
    </citation>
    <scope>NUCLEOTIDE SEQUENCE</scope>
    <source>
        <strain evidence="10">PD1676</strain>
    </source>
</reference>
<dbReference type="GO" id="GO:0005840">
    <property type="term" value="C:ribosome"/>
    <property type="evidence" value="ECO:0007669"/>
    <property type="project" value="UniProtKB-KW"/>
</dbReference>
<dbReference type="SUPFAM" id="SSF52166">
    <property type="entry name" value="Ribosomal protein L4"/>
    <property type="match status" value="1"/>
</dbReference>
<evidence type="ECO:0000313" key="10">
    <source>
        <dbReference type="EMBL" id="ARW68542.1"/>
    </source>
</evidence>
<sequence>MIQLNDLHFSINKDVKQQMYIIHKVITNQLNQKRQGSANTKTRSEVKGGGKKPWKQKGTGRARAGSSRSPLWRGGGVIFGPKSKVYKSKTNKKERILANRILIYNKIHNIQIIDNLTTNLDQPKTKFILDKLNEYNIKINKNKKILIILENNDKNLYLSIRNIKNIELINVHNINVLSLIKAETIILTNNTLKIINQIYND</sequence>
<evidence type="ECO:0000256" key="1">
    <source>
        <dbReference type="ARBA" id="ARBA00004083"/>
    </source>
</evidence>
<comment type="subcellular location">
    <subcellularLocation>
        <location evidence="8">Plastid</location>
        <location evidence="8">Chloroplast</location>
    </subcellularLocation>
</comment>
<dbReference type="AlphaFoldDB" id="A0A1Z1MRT1"/>
<dbReference type="EMBL" id="MF101452">
    <property type="protein sequence ID" value="ARW68542.1"/>
    <property type="molecule type" value="Genomic_DNA"/>
</dbReference>
<evidence type="ECO:0000256" key="8">
    <source>
        <dbReference type="HAMAP-Rule" id="MF_01328"/>
    </source>
</evidence>
<protein>
    <recommendedName>
        <fullName evidence="7 8">Large ribosomal subunit protein uL4c</fullName>
    </recommendedName>
</protein>
<gene>
    <name evidence="8 10" type="primary">rpl4</name>
</gene>
<evidence type="ECO:0000256" key="9">
    <source>
        <dbReference type="SAM" id="MobiDB-lite"/>
    </source>
</evidence>
<comment type="subunit">
    <text evidence="8">Part of the 50S ribosomal subunit.</text>
</comment>
<dbReference type="GeneID" id="33361789"/>
<organism evidence="10">
    <name type="scientific">Taenioma perpusillum</name>
    <dbReference type="NCBI Taxonomy" id="210852"/>
    <lineage>
        <taxon>Eukaryota</taxon>
        <taxon>Rhodophyta</taxon>
        <taxon>Florideophyceae</taxon>
        <taxon>Rhodymeniophycidae</taxon>
        <taxon>Ceramiales</taxon>
        <taxon>Delesseriaceae</taxon>
        <taxon>Taenioma</taxon>
    </lineage>
</organism>
<dbReference type="NCBIfam" id="TIGR03953">
    <property type="entry name" value="rplD_bact"/>
    <property type="match status" value="1"/>
</dbReference>
<dbReference type="GO" id="GO:1990904">
    <property type="term" value="C:ribonucleoprotein complex"/>
    <property type="evidence" value="ECO:0007669"/>
    <property type="project" value="UniProtKB-KW"/>
</dbReference>
<dbReference type="InterPro" id="IPR013005">
    <property type="entry name" value="Ribosomal_uL4-like"/>
</dbReference>
<geneLocation type="chloroplast" evidence="10"/>